<evidence type="ECO:0000256" key="4">
    <source>
        <dbReference type="ARBA" id="ARBA00022679"/>
    </source>
</evidence>
<keyword evidence="9" id="KW-0812">Transmembrane</keyword>
<evidence type="ECO:0000256" key="1">
    <source>
        <dbReference type="ARBA" id="ARBA00004713"/>
    </source>
</evidence>
<evidence type="ECO:0000256" key="9">
    <source>
        <dbReference type="RuleBase" id="RU365103"/>
    </source>
</evidence>
<dbReference type="Pfam" id="PF04413">
    <property type="entry name" value="Glycos_transf_N"/>
    <property type="match status" value="1"/>
</dbReference>
<evidence type="ECO:0000256" key="2">
    <source>
        <dbReference type="ARBA" id="ARBA00012621"/>
    </source>
</evidence>
<evidence type="ECO:0000256" key="8">
    <source>
        <dbReference type="PIRSR" id="PIRSR639901-2"/>
    </source>
</evidence>
<evidence type="ECO:0000259" key="10">
    <source>
        <dbReference type="Pfam" id="PF04413"/>
    </source>
</evidence>
<evidence type="ECO:0000256" key="3">
    <source>
        <dbReference type="ARBA" id="ARBA00019077"/>
    </source>
</evidence>
<evidence type="ECO:0000256" key="5">
    <source>
        <dbReference type="ARBA" id="ARBA00031445"/>
    </source>
</evidence>
<protein>
    <recommendedName>
        <fullName evidence="3 9">3-deoxy-D-manno-octulosonic acid transferase</fullName>
        <shortName evidence="9">Kdo transferase</shortName>
        <ecNumber evidence="2 9">2.4.99.12</ecNumber>
    </recommendedName>
    <alternativeName>
        <fullName evidence="5 9">Lipid IV(A) 3-deoxy-D-manno-octulosonic acid transferase</fullName>
    </alternativeName>
</protein>
<keyword evidence="9" id="KW-1133">Transmembrane helix</keyword>
<evidence type="ECO:0000256" key="7">
    <source>
        <dbReference type="PIRSR" id="PIRSR639901-1"/>
    </source>
</evidence>
<feature type="site" description="Transition state stabilizer" evidence="8">
    <location>
        <position position="219"/>
    </location>
</feature>
<dbReference type="InterPro" id="IPR038107">
    <property type="entry name" value="Glycos_transf_N_sf"/>
</dbReference>
<comment type="pathway">
    <text evidence="1 9">Bacterial outer membrane biogenesis; LPS core biosynthesis.</text>
</comment>
<dbReference type="GO" id="GO:0009244">
    <property type="term" value="P:lipopolysaccharide core region biosynthetic process"/>
    <property type="evidence" value="ECO:0007669"/>
    <property type="project" value="UniProtKB-UniRule"/>
</dbReference>
<evidence type="ECO:0000313" key="11">
    <source>
        <dbReference type="EMBL" id="TDR31292.1"/>
    </source>
</evidence>
<comment type="subcellular location">
    <subcellularLocation>
        <location evidence="9">Cell membrane</location>
    </subcellularLocation>
</comment>
<sequence>MKGLMVVVYSIVLFVLQPFACIYLLLRARKQPEYAKHWHERFALYLHQRQHPSPLRIWIHAVSLGETRAAAPLIEALYAQSPQAHVILTHTTPTGRAAGQSLFATYLADGRMSQVYVPYDTYGAVSRFFRTFAPTHIWVMETEVWPNMVATANRLHIPIHLVNGRLSKKSFRQTLSFYWLMGHAYKGFNGICAQTPIDSVRYQKLGVSANRITVTGNLKFDMRPPKPQIEEGRRLKRFIGNRSVVMLASTRDGEESQWLSALKYLKNFFPNVQWWVVPRHPQRFNDVSQLIEQSELFPTPVVRKSMLENLSDGEIQTQLAQTDVVLGDTMGQMFMYYTISDVVMMGGAWLPLGGQNFLEPLSIGKPTLIGPHTFNFGQITVDATKAGALLQCHSMVQGLEIASNLLNNSEQNTLQQHRAEAFCLAHQGAVKRTLSILQP</sequence>
<dbReference type="EMBL" id="SNZE01000011">
    <property type="protein sequence ID" value="TDR31292.1"/>
    <property type="molecule type" value="Genomic_DNA"/>
</dbReference>
<feature type="active site" description="Proton acceptor" evidence="7">
    <location>
        <position position="66"/>
    </location>
</feature>
<comment type="function">
    <text evidence="9">Involved in lipopolysaccharide (LPS) biosynthesis. Catalyzes the transfer of 3-deoxy-D-manno-octulosonate (Kdo) residue(s) from CMP-Kdo to lipid IV(A), the tetraacyldisaccharide-1,4'-bisphosphate precursor of lipid A.</text>
</comment>
<dbReference type="GO" id="GO:0009245">
    <property type="term" value="P:lipid A biosynthetic process"/>
    <property type="evidence" value="ECO:0007669"/>
    <property type="project" value="TreeGrafter"/>
</dbReference>
<organism evidence="11 12">
    <name type="scientific">Hydromonas duriensis</name>
    <dbReference type="NCBI Taxonomy" id="1527608"/>
    <lineage>
        <taxon>Bacteria</taxon>
        <taxon>Pseudomonadati</taxon>
        <taxon>Pseudomonadota</taxon>
        <taxon>Betaproteobacteria</taxon>
        <taxon>Burkholderiales</taxon>
        <taxon>Burkholderiaceae</taxon>
        <taxon>Hydromonas</taxon>
    </lineage>
</organism>
<keyword evidence="4 9" id="KW-0808">Transferase</keyword>
<gene>
    <name evidence="11" type="ORF">DFR44_11156</name>
</gene>
<dbReference type="PANTHER" id="PTHR42755">
    <property type="entry name" value="3-DEOXY-MANNO-OCTULOSONATE CYTIDYLYLTRANSFERASE"/>
    <property type="match status" value="1"/>
</dbReference>
<dbReference type="GO" id="GO:0043842">
    <property type="term" value="F:Kdo transferase activity"/>
    <property type="evidence" value="ECO:0007669"/>
    <property type="project" value="UniProtKB-EC"/>
</dbReference>
<dbReference type="Gene3D" id="3.40.50.11720">
    <property type="entry name" value="3-Deoxy-D-manno-octulosonic-acid transferase, N-terminal domain"/>
    <property type="match status" value="1"/>
</dbReference>
<feature type="site" description="Transition state stabilizer" evidence="8">
    <location>
        <position position="141"/>
    </location>
</feature>
<proteinExistence type="inferred from homology"/>
<name>A0A4R6Y7I2_9BURK</name>
<dbReference type="InterPro" id="IPR039901">
    <property type="entry name" value="Kdotransferase"/>
</dbReference>
<dbReference type="OrthoDB" id="9789797at2"/>
<dbReference type="RefSeq" id="WP_133620317.1">
    <property type="nucleotide sequence ID" value="NZ_SNZE01000011.1"/>
</dbReference>
<keyword evidence="9" id="KW-0448">Lipopolysaccharide biosynthesis</keyword>
<evidence type="ECO:0000313" key="12">
    <source>
        <dbReference type="Proteomes" id="UP000294480"/>
    </source>
</evidence>
<comment type="similarity">
    <text evidence="9">Belongs to the glycosyltransferase group 1 family.</text>
</comment>
<dbReference type="EC" id="2.4.99.12" evidence="2 9"/>
<keyword evidence="9" id="KW-0472">Membrane</keyword>
<dbReference type="SUPFAM" id="SSF53756">
    <property type="entry name" value="UDP-Glycosyltransferase/glycogen phosphorylase"/>
    <property type="match status" value="1"/>
</dbReference>
<dbReference type="Proteomes" id="UP000294480">
    <property type="component" value="Unassembled WGS sequence"/>
</dbReference>
<keyword evidence="12" id="KW-1185">Reference proteome</keyword>
<accession>A0A4R6Y7I2</accession>
<dbReference type="UniPathway" id="UPA00958"/>
<keyword evidence="9" id="KW-1003">Cell membrane</keyword>
<dbReference type="GO" id="GO:0005886">
    <property type="term" value="C:plasma membrane"/>
    <property type="evidence" value="ECO:0007669"/>
    <property type="project" value="UniProtKB-SubCell"/>
</dbReference>
<dbReference type="Gene3D" id="3.40.50.2000">
    <property type="entry name" value="Glycogen Phosphorylase B"/>
    <property type="match status" value="1"/>
</dbReference>
<dbReference type="PANTHER" id="PTHR42755:SF1">
    <property type="entry name" value="3-DEOXY-D-MANNO-OCTULOSONIC ACID TRANSFERASE, MITOCHONDRIAL-RELATED"/>
    <property type="match status" value="1"/>
</dbReference>
<dbReference type="AlphaFoldDB" id="A0A4R6Y7I2"/>
<evidence type="ECO:0000256" key="6">
    <source>
        <dbReference type="ARBA" id="ARBA00049183"/>
    </source>
</evidence>
<comment type="catalytic activity">
    <reaction evidence="6 9">
        <text>lipid IVA (E. coli) + CMP-3-deoxy-beta-D-manno-octulosonate = alpha-Kdo-(2-&gt;6)-lipid IVA (E. coli) + CMP + H(+)</text>
        <dbReference type="Rhea" id="RHEA:28066"/>
        <dbReference type="ChEBI" id="CHEBI:15378"/>
        <dbReference type="ChEBI" id="CHEBI:58603"/>
        <dbReference type="ChEBI" id="CHEBI:60364"/>
        <dbReference type="ChEBI" id="CHEBI:60377"/>
        <dbReference type="ChEBI" id="CHEBI:85987"/>
        <dbReference type="EC" id="2.4.99.12"/>
    </reaction>
</comment>
<feature type="transmembrane region" description="Helical" evidence="9">
    <location>
        <begin position="6"/>
        <end position="26"/>
    </location>
</feature>
<comment type="caution">
    <text evidence="11">The sequence shown here is derived from an EMBL/GenBank/DDBJ whole genome shotgun (WGS) entry which is preliminary data.</text>
</comment>
<dbReference type="InterPro" id="IPR007507">
    <property type="entry name" value="Glycos_transf_N"/>
</dbReference>
<reference evidence="11 12" key="1">
    <citation type="submission" date="2019-03" db="EMBL/GenBank/DDBJ databases">
        <title>Genomic Encyclopedia of Type Strains, Phase IV (KMG-IV): sequencing the most valuable type-strain genomes for metagenomic binning, comparative biology and taxonomic classification.</title>
        <authorList>
            <person name="Goeker M."/>
        </authorList>
    </citation>
    <scope>NUCLEOTIDE SEQUENCE [LARGE SCALE GENOMIC DNA]</scope>
    <source>
        <strain evidence="11 12">DSM 102852</strain>
    </source>
</reference>
<feature type="domain" description="3-deoxy-D-manno-octulosonic-acid transferase N-terminal" evidence="10">
    <location>
        <begin position="36"/>
        <end position="222"/>
    </location>
</feature>